<evidence type="ECO:0000313" key="5">
    <source>
        <dbReference type="Proteomes" id="UP000278085"/>
    </source>
</evidence>
<accession>A0A430HRM0</accession>
<feature type="domain" description="UspA" evidence="3">
    <location>
        <begin position="42"/>
        <end position="185"/>
    </location>
</feature>
<dbReference type="SUPFAM" id="SSF52402">
    <property type="entry name" value="Adenine nucleotide alpha hydrolases-like"/>
    <property type="match status" value="2"/>
</dbReference>
<dbReference type="PRINTS" id="PR01438">
    <property type="entry name" value="UNVRSLSTRESS"/>
</dbReference>
<organism evidence="4 5">
    <name type="scientific">Massilia atriviolacea</name>
    <dbReference type="NCBI Taxonomy" id="2495579"/>
    <lineage>
        <taxon>Bacteria</taxon>
        <taxon>Pseudomonadati</taxon>
        <taxon>Pseudomonadota</taxon>
        <taxon>Betaproteobacteria</taxon>
        <taxon>Burkholderiales</taxon>
        <taxon>Oxalobacteraceae</taxon>
        <taxon>Telluria group</taxon>
        <taxon>Massilia</taxon>
    </lineage>
</organism>
<dbReference type="InterPro" id="IPR006015">
    <property type="entry name" value="Universal_stress_UspA"/>
</dbReference>
<evidence type="ECO:0000256" key="1">
    <source>
        <dbReference type="ARBA" id="ARBA00008791"/>
    </source>
</evidence>
<proteinExistence type="inferred from homology"/>
<keyword evidence="5" id="KW-1185">Reference proteome</keyword>
<dbReference type="AlphaFoldDB" id="A0A430HRM0"/>
<protein>
    <submittedName>
        <fullName evidence="4">Universal stress protein</fullName>
    </submittedName>
</protein>
<feature type="domain" description="UspA" evidence="3">
    <location>
        <begin position="196"/>
        <end position="347"/>
    </location>
</feature>
<evidence type="ECO:0000259" key="3">
    <source>
        <dbReference type="Pfam" id="PF00582"/>
    </source>
</evidence>
<dbReference type="PANTHER" id="PTHR46268">
    <property type="entry name" value="STRESS RESPONSE PROTEIN NHAX"/>
    <property type="match status" value="1"/>
</dbReference>
<dbReference type="InterPro" id="IPR006016">
    <property type="entry name" value="UspA"/>
</dbReference>
<dbReference type="Pfam" id="PF00582">
    <property type="entry name" value="Usp"/>
    <property type="match status" value="2"/>
</dbReference>
<dbReference type="Proteomes" id="UP000278085">
    <property type="component" value="Unassembled WGS sequence"/>
</dbReference>
<comment type="similarity">
    <text evidence="1">Belongs to the universal stress protein A family.</text>
</comment>
<dbReference type="OrthoDB" id="8774661at2"/>
<gene>
    <name evidence="4" type="ORF">EJB06_03235</name>
</gene>
<sequence>MRASGTSMAPAIRWATTPRRAAETAPSTWACATCSEEGIMEYKTILVHVDESPQAASRIDTAARLAIEHEAHLIGTALTNLPPRLLALSGLDPSLPPMQAPLIELRRLADSALDVFEQRATALGVLSLERRRLEEELGMGMSLQARYCDLVVIGQHNAAHPLQGVRADFPDYVLLNSAKPVLVVPATAPHGPPLGQRIVVGWNGSAPASRAIASAIPLMQRARQVDVVVVDARAQGDLHGAMPGADLALYLARHAIRVNVRDIDSRADAGRADPGRADAGRADPGRADAGRADPGRADAGRALLAAAGEAGADLIVMGAYGRSRFREVLLGGATRTVLRSSTLALWMMH</sequence>
<evidence type="ECO:0000256" key="2">
    <source>
        <dbReference type="SAM" id="MobiDB-lite"/>
    </source>
</evidence>
<comment type="caution">
    <text evidence="4">The sequence shown here is derived from an EMBL/GenBank/DDBJ whole genome shotgun (WGS) entry which is preliminary data.</text>
</comment>
<reference evidence="4 5" key="1">
    <citation type="submission" date="2018-12" db="EMBL/GenBank/DDBJ databases">
        <authorList>
            <person name="Yang E."/>
        </authorList>
    </citation>
    <scope>NUCLEOTIDE SEQUENCE [LARGE SCALE GENOMIC DNA]</scope>
    <source>
        <strain evidence="4 5">SOD</strain>
    </source>
</reference>
<evidence type="ECO:0000313" key="4">
    <source>
        <dbReference type="EMBL" id="RSZ60164.1"/>
    </source>
</evidence>
<feature type="region of interest" description="Disordered" evidence="2">
    <location>
        <begin position="267"/>
        <end position="294"/>
    </location>
</feature>
<dbReference type="Gene3D" id="3.40.50.12370">
    <property type="match status" value="1"/>
</dbReference>
<dbReference type="PANTHER" id="PTHR46268:SF15">
    <property type="entry name" value="UNIVERSAL STRESS PROTEIN HP_0031"/>
    <property type="match status" value="1"/>
</dbReference>
<dbReference type="EMBL" id="RXLQ01000002">
    <property type="protein sequence ID" value="RSZ60164.1"/>
    <property type="molecule type" value="Genomic_DNA"/>
</dbReference>
<name>A0A430HRM0_9BURK</name>